<reference evidence="1" key="1">
    <citation type="submission" date="2021-11" db="EMBL/GenBank/DDBJ databases">
        <authorList>
            <consortium name="Genoscope - CEA"/>
            <person name="William W."/>
        </authorList>
    </citation>
    <scope>NUCLEOTIDE SEQUENCE</scope>
</reference>
<proteinExistence type="predicted"/>
<name>A0A8J2X307_9STRA</name>
<gene>
    <name evidence="1" type="ORF">PECAL_5P13730</name>
</gene>
<sequence>MAPPPGQTNRDTSAADHTTCFYCHQQLILVSHKVIVSRDAHGCSIRICEPCEKEARRRRPGHEGIEAMRKLMGGAADEEEEEGN</sequence>
<keyword evidence="2" id="KW-1185">Reference proteome</keyword>
<dbReference type="EMBL" id="CAKKNE010000005">
    <property type="protein sequence ID" value="CAH0376781.1"/>
    <property type="molecule type" value="Genomic_DNA"/>
</dbReference>
<protein>
    <submittedName>
        <fullName evidence="1">Uncharacterized protein</fullName>
    </submittedName>
</protein>
<comment type="caution">
    <text evidence="1">The sequence shown here is derived from an EMBL/GenBank/DDBJ whole genome shotgun (WGS) entry which is preliminary data.</text>
</comment>
<organism evidence="1 2">
    <name type="scientific">Pelagomonas calceolata</name>
    <dbReference type="NCBI Taxonomy" id="35677"/>
    <lineage>
        <taxon>Eukaryota</taxon>
        <taxon>Sar</taxon>
        <taxon>Stramenopiles</taxon>
        <taxon>Ochrophyta</taxon>
        <taxon>Pelagophyceae</taxon>
        <taxon>Pelagomonadales</taxon>
        <taxon>Pelagomonadaceae</taxon>
        <taxon>Pelagomonas</taxon>
    </lineage>
</organism>
<accession>A0A8J2X307</accession>
<dbReference type="Proteomes" id="UP000789595">
    <property type="component" value="Unassembled WGS sequence"/>
</dbReference>
<evidence type="ECO:0000313" key="2">
    <source>
        <dbReference type="Proteomes" id="UP000789595"/>
    </source>
</evidence>
<dbReference type="AlphaFoldDB" id="A0A8J2X307"/>
<evidence type="ECO:0000313" key="1">
    <source>
        <dbReference type="EMBL" id="CAH0376781.1"/>
    </source>
</evidence>